<feature type="transmembrane region" description="Helical" evidence="1">
    <location>
        <begin position="224"/>
        <end position="241"/>
    </location>
</feature>
<sequence>MSGPLRLVPPDPDAVHELPAVRPRYGAAVDELARELADVCAAAVHPDEIAAVLEADGLTSEQIAGRYGLRDSFELAAALYDRVPRAHPEPPPAPDPWRTSPGLVLLRSLVFTLPGLGYALGAPLMSGGRGAGGLPGGTAALVAAALTAWAWNQGLAHRAYLRLASGGRAAAGRCLRTGAPLGGLLATVAALAFGGPAGAVAFAVGQALYLSAATVLLVLGRERLLLYTLLPVAGGGAAALVTDPPPALAAGLLLATLAGVLAASSFQCVLARREKGAGAGGTAAPSPLASLPYGLFGLGCGVLTAVAALGDVVRHGSRAEPAGPAVIALTLSMGAAEWLLYRFRSRALAALGRTTTTGALLARVARVLGGCLAAYLAALAVLVLAADAVWPGGPAPAAVHLAGLLALGAVLWTGLLLQAYGVAWPPALLCLAAGAAETAALAARLPSPAAAQLVVCACTTAALLAAATALLGRITAHR</sequence>
<evidence type="ECO:0000256" key="1">
    <source>
        <dbReference type="SAM" id="Phobius"/>
    </source>
</evidence>
<evidence type="ECO:0000313" key="2">
    <source>
        <dbReference type="EMBL" id="KNB52334.1"/>
    </source>
</evidence>
<protein>
    <recommendedName>
        <fullName evidence="4">Integral membrane protein</fullName>
    </recommendedName>
</protein>
<dbReference type="RefSeq" id="WP_049716190.1">
    <property type="nucleotide sequence ID" value="NZ_LFXA01000007.1"/>
</dbReference>
<gene>
    <name evidence="2" type="ORF">AC230_12410</name>
</gene>
<feature type="transmembrane region" description="Helical" evidence="1">
    <location>
        <begin position="173"/>
        <end position="193"/>
    </location>
</feature>
<feature type="transmembrane region" description="Helical" evidence="1">
    <location>
        <begin position="449"/>
        <end position="472"/>
    </location>
</feature>
<dbReference type="Proteomes" id="UP000037288">
    <property type="component" value="Unassembled WGS sequence"/>
</dbReference>
<feature type="transmembrane region" description="Helical" evidence="1">
    <location>
        <begin position="364"/>
        <end position="385"/>
    </location>
</feature>
<dbReference type="PATRIC" id="fig|1678637.3.peg.2677"/>
<dbReference type="EMBL" id="LFXA01000007">
    <property type="protein sequence ID" value="KNB52334.1"/>
    <property type="molecule type" value="Genomic_DNA"/>
</dbReference>
<dbReference type="STRING" id="1678637.AC230_12410"/>
<comment type="caution">
    <text evidence="2">The sequence shown here is derived from an EMBL/GenBank/DDBJ whole genome shotgun (WGS) entry which is preliminary data.</text>
</comment>
<name>A0A0K9XFZ7_9ACTN</name>
<reference evidence="3" key="1">
    <citation type="submission" date="2015-07" db="EMBL/GenBank/DDBJ databases">
        <title>Draft genome sequence of Streptomyces sp. CMAA 1322, a bacterium isolated from Caatinga biome, from dry forest semiarid of Brazil.</title>
        <authorList>
            <person name="Santos S.N."/>
            <person name="Gacesa R."/>
            <person name="Taketani R.G."/>
            <person name="Long P.F."/>
            <person name="Melo I.S."/>
        </authorList>
    </citation>
    <scope>NUCLEOTIDE SEQUENCE [LARGE SCALE GENOMIC DNA]</scope>
    <source>
        <strain evidence="3">CMAA 1322</strain>
    </source>
</reference>
<keyword evidence="1" id="KW-1133">Transmembrane helix</keyword>
<organism evidence="2 3">
    <name type="scientific">Streptomyces caatingaensis</name>
    <dbReference type="NCBI Taxonomy" id="1678637"/>
    <lineage>
        <taxon>Bacteria</taxon>
        <taxon>Bacillati</taxon>
        <taxon>Actinomycetota</taxon>
        <taxon>Actinomycetes</taxon>
        <taxon>Kitasatosporales</taxon>
        <taxon>Streptomycetaceae</taxon>
        <taxon>Streptomyces</taxon>
    </lineage>
</organism>
<feature type="transmembrane region" description="Helical" evidence="1">
    <location>
        <begin position="424"/>
        <end position="443"/>
    </location>
</feature>
<proteinExistence type="predicted"/>
<feature type="transmembrane region" description="Helical" evidence="1">
    <location>
        <begin position="131"/>
        <end position="152"/>
    </location>
</feature>
<feature type="transmembrane region" description="Helical" evidence="1">
    <location>
        <begin position="199"/>
        <end position="219"/>
    </location>
</feature>
<evidence type="ECO:0000313" key="3">
    <source>
        <dbReference type="Proteomes" id="UP000037288"/>
    </source>
</evidence>
<keyword evidence="1" id="KW-0812">Transmembrane</keyword>
<feature type="transmembrane region" description="Helical" evidence="1">
    <location>
        <begin position="104"/>
        <end position="125"/>
    </location>
</feature>
<feature type="transmembrane region" description="Helical" evidence="1">
    <location>
        <begin position="397"/>
        <end position="417"/>
    </location>
</feature>
<feature type="transmembrane region" description="Helical" evidence="1">
    <location>
        <begin position="322"/>
        <end position="343"/>
    </location>
</feature>
<keyword evidence="3" id="KW-1185">Reference proteome</keyword>
<feature type="transmembrane region" description="Helical" evidence="1">
    <location>
        <begin position="247"/>
        <end position="270"/>
    </location>
</feature>
<dbReference type="AlphaFoldDB" id="A0A0K9XFZ7"/>
<accession>A0A0K9XFZ7</accession>
<feature type="transmembrane region" description="Helical" evidence="1">
    <location>
        <begin position="291"/>
        <end position="310"/>
    </location>
</feature>
<evidence type="ECO:0008006" key="4">
    <source>
        <dbReference type="Google" id="ProtNLM"/>
    </source>
</evidence>
<keyword evidence="1" id="KW-0472">Membrane</keyword>